<dbReference type="InterPro" id="IPR025233">
    <property type="entry name" value="DUF4176"/>
</dbReference>
<keyword evidence="2" id="KW-1185">Reference proteome</keyword>
<organism evidence="1 2">
    <name type="scientific">Caloramator proteoclasticus DSM 10124</name>
    <dbReference type="NCBI Taxonomy" id="1121262"/>
    <lineage>
        <taxon>Bacteria</taxon>
        <taxon>Bacillati</taxon>
        <taxon>Bacillota</taxon>
        <taxon>Clostridia</taxon>
        <taxon>Eubacteriales</taxon>
        <taxon>Clostridiaceae</taxon>
        <taxon>Caloramator</taxon>
    </lineage>
</organism>
<evidence type="ECO:0008006" key="3">
    <source>
        <dbReference type="Google" id="ProtNLM"/>
    </source>
</evidence>
<evidence type="ECO:0000313" key="1">
    <source>
        <dbReference type="EMBL" id="SHE89708.1"/>
    </source>
</evidence>
<dbReference type="EMBL" id="FQVG01000022">
    <property type="protein sequence ID" value="SHE89708.1"/>
    <property type="molecule type" value="Genomic_DNA"/>
</dbReference>
<proteinExistence type="predicted"/>
<dbReference type="AlphaFoldDB" id="A0A1M4X880"/>
<evidence type="ECO:0000313" key="2">
    <source>
        <dbReference type="Proteomes" id="UP000184423"/>
    </source>
</evidence>
<protein>
    <recommendedName>
        <fullName evidence="3">DUF4176 domain-containing protein</fullName>
    </recommendedName>
</protein>
<reference evidence="2" key="1">
    <citation type="submission" date="2016-11" db="EMBL/GenBank/DDBJ databases">
        <authorList>
            <person name="Varghese N."/>
            <person name="Submissions S."/>
        </authorList>
    </citation>
    <scope>NUCLEOTIDE SEQUENCE [LARGE SCALE GENOMIC DNA]</scope>
    <source>
        <strain evidence="2">DSM 10124</strain>
    </source>
</reference>
<dbReference type="RefSeq" id="WP_073248584.1">
    <property type="nucleotide sequence ID" value="NZ_FQVG01000022.1"/>
</dbReference>
<name>A0A1M4X880_9CLOT</name>
<dbReference type="Proteomes" id="UP000184423">
    <property type="component" value="Unassembled WGS sequence"/>
</dbReference>
<accession>A0A1M4X880</accession>
<gene>
    <name evidence="1" type="ORF">SAMN02746091_01343</name>
</gene>
<dbReference type="Pfam" id="PF13780">
    <property type="entry name" value="DUF4176"/>
    <property type="match status" value="1"/>
</dbReference>
<sequence length="71" mass="8191">MRKYLPIGTVVLLKNGDKPIMIFGKNQICVKNNEIFDYVACLFPEGNISSDFNIFFNEDDIEKIIFRGLET</sequence>